<feature type="region of interest" description="Disordered" evidence="1">
    <location>
        <begin position="1"/>
        <end position="48"/>
    </location>
</feature>
<name>A0A930PQF4_9MICC</name>
<keyword evidence="2" id="KW-0812">Transmembrane</keyword>
<feature type="compositionally biased region" description="Polar residues" evidence="1">
    <location>
        <begin position="1"/>
        <end position="39"/>
    </location>
</feature>
<sequence>MEQSPQNPGAPAQTSTVQGSPLPENTAQSNAVQENTVRNNAAESTTVEATAARAATALQSPAQDPAAGTASVAPAEAVAPAPAEPKRMGLYSLICLLVAVPLGASIGGIPLMWLYLTYTTGPNATLLIIASIIIWVCIAFAYCALVAWITEAIATRKLPWAQSLGKCARAMALDTIIITIIFFCLTASLIGSRY</sequence>
<dbReference type="RefSeq" id="WP_303944773.1">
    <property type="nucleotide sequence ID" value="NZ_JABZXO010000012.1"/>
</dbReference>
<feature type="transmembrane region" description="Helical" evidence="2">
    <location>
        <begin position="170"/>
        <end position="191"/>
    </location>
</feature>
<accession>A0A930PQF4</accession>
<organism evidence="3 4">
    <name type="scientific">Rothia mucilaginosa</name>
    <dbReference type="NCBI Taxonomy" id="43675"/>
    <lineage>
        <taxon>Bacteria</taxon>
        <taxon>Bacillati</taxon>
        <taxon>Actinomycetota</taxon>
        <taxon>Actinomycetes</taxon>
        <taxon>Micrococcales</taxon>
        <taxon>Micrococcaceae</taxon>
        <taxon>Rothia</taxon>
    </lineage>
</organism>
<keyword evidence="2" id="KW-1133">Transmembrane helix</keyword>
<evidence type="ECO:0000256" key="2">
    <source>
        <dbReference type="SAM" id="Phobius"/>
    </source>
</evidence>
<feature type="transmembrane region" description="Helical" evidence="2">
    <location>
        <begin position="90"/>
        <end position="115"/>
    </location>
</feature>
<reference evidence="3" key="1">
    <citation type="submission" date="2020-04" db="EMBL/GenBank/DDBJ databases">
        <title>Deep metagenomics examines the oral microbiome during advanced dental caries in children, revealing novel taxa and co-occurrences with host molecules.</title>
        <authorList>
            <person name="Baker J.L."/>
            <person name="Morton J.T."/>
            <person name="Dinis M."/>
            <person name="Alvarez R."/>
            <person name="Tran N.C."/>
            <person name="Knight R."/>
            <person name="Edlund A."/>
        </authorList>
    </citation>
    <scope>NUCLEOTIDE SEQUENCE</scope>
    <source>
        <strain evidence="3">JCVI_39_bin.18</strain>
    </source>
</reference>
<evidence type="ECO:0000313" key="3">
    <source>
        <dbReference type="EMBL" id="MBF1657406.1"/>
    </source>
</evidence>
<evidence type="ECO:0000256" key="1">
    <source>
        <dbReference type="SAM" id="MobiDB-lite"/>
    </source>
</evidence>
<dbReference type="EMBL" id="JABZXO010000012">
    <property type="protein sequence ID" value="MBF1657406.1"/>
    <property type="molecule type" value="Genomic_DNA"/>
</dbReference>
<protein>
    <submittedName>
        <fullName evidence="3">Histidyl-tRNA synthetase</fullName>
    </submittedName>
</protein>
<gene>
    <name evidence="3" type="ORF">HXO61_05690</name>
</gene>
<comment type="caution">
    <text evidence="3">The sequence shown here is derived from an EMBL/GenBank/DDBJ whole genome shotgun (WGS) entry which is preliminary data.</text>
</comment>
<keyword evidence="2" id="KW-0472">Membrane</keyword>
<feature type="transmembrane region" description="Helical" evidence="2">
    <location>
        <begin position="127"/>
        <end position="149"/>
    </location>
</feature>
<proteinExistence type="predicted"/>
<dbReference type="AlphaFoldDB" id="A0A930PQF4"/>
<evidence type="ECO:0000313" key="4">
    <source>
        <dbReference type="Proteomes" id="UP000770330"/>
    </source>
</evidence>
<dbReference type="Proteomes" id="UP000770330">
    <property type="component" value="Unassembled WGS sequence"/>
</dbReference>